<dbReference type="RefSeq" id="WP_238284957.1">
    <property type="nucleotide sequence ID" value="NZ_BPQS01000002.1"/>
</dbReference>
<proteinExistence type="predicted"/>
<name>A0ABT8ARI3_9HYPH</name>
<evidence type="ECO:0000313" key="3">
    <source>
        <dbReference type="Proteomes" id="UP001244297"/>
    </source>
</evidence>
<keyword evidence="1" id="KW-0732">Signal</keyword>
<evidence type="ECO:0000313" key="2">
    <source>
        <dbReference type="EMBL" id="MDN3572466.1"/>
    </source>
</evidence>
<protein>
    <submittedName>
        <fullName evidence="2">Uncharacterized protein</fullName>
    </submittedName>
</protein>
<evidence type="ECO:0000256" key="1">
    <source>
        <dbReference type="SAM" id="SignalP"/>
    </source>
</evidence>
<comment type="caution">
    <text evidence="2">The sequence shown here is derived from an EMBL/GenBank/DDBJ whole genome shotgun (WGS) entry which is preliminary data.</text>
</comment>
<organism evidence="2 3">
    <name type="scientific">Methylobacterium longum</name>
    <dbReference type="NCBI Taxonomy" id="767694"/>
    <lineage>
        <taxon>Bacteria</taxon>
        <taxon>Pseudomonadati</taxon>
        <taxon>Pseudomonadota</taxon>
        <taxon>Alphaproteobacteria</taxon>
        <taxon>Hyphomicrobiales</taxon>
        <taxon>Methylobacteriaceae</taxon>
        <taxon>Methylobacterium</taxon>
    </lineage>
</organism>
<gene>
    <name evidence="2" type="ORF">QWZ18_17765</name>
</gene>
<accession>A0ABT8ARI3</accession>
<feature type="signal peptide" evidence="1">
    <location>
        <begin position="1"/>
        <end position="24"/>
    </location>
</feature>
<feature type="chain" id="PRO_5045762084" evidence="1">
    <location>
        <begin position="25"/>
        <end position="161"/>
    </location>
</feature>
<reference evidence="3" key="1">
    <citation type="journal article" date="2019" name="Int. J. Syst. Evol. Microbiol.">
        <title>The Global Catalogue of Microorganisms (GCM) 10K type strain sequencing project: providing services to taxonomists for standard genome sequencing and annotation.</title>
        <authorList>
            <consortium name="The Broad Institute Genomics Platform"/>
            <consortium name="The Broad Institute Genome Sequencing Center for Infectious Disease"/>
            <person name="Wu L."/>
            <person name="Ma J."/>
        </authorList>
    </citation>
    <scope>NUCLEOTIDE SEQUENCE [LARGE SCALE GENOMIC DNA]</scope>
    <source>
        <strain evidence="3">CECT 7806</strain>
    </source>
</reference>
<dbReference type="EMBL" id="JAUFPT010000058">
    <property type="protein sequence ID" value="MDN3572466.1"/>
    <property type="molecule type" value="Genomic_DNA"/>
</dbReference>
<keyword evidence="3" id="KW-1185">Reference proteome</keyword>
<dbReference type="Proteomes" id="UP001244297">
    <property type="component" value="Unassembled WGS sequence"/>
</dbReference>
<sequence>MTPRIPAALPAFLLVLLVSSASGAQPFVPAERAAIDLVRERRTTGFTTIGRTLAYAQRATGGAFRLGGYKVDYRPDAPFARVRICYRLGIDPPTCGLDYRVAVNPPHVEPADRFNGLTRDLEHGPQAFLRALARETDLQRQPDILRRIEAALDPYNPYDWR</sequence>